<dbReference type="EMBL" id="JAACJO010000024">
    <property type="protein sequence ID" value="KAF5347611.1"/>
    <property type="molecule type" value="Genomic_DNA"/>
</dbReference>
<accession>A0A8H5CV21</accession>
<dbReference type="Proteomes" id="UP000559027">
    <property type="component" value="Unassembled WGS sequence"/>
</dbReference>
<gene>
    <name evidence="2" type="ORF">D9756_010643</name>
</gene>
<feature type="compositionally biased region" description="Low complexity" evidence="1">
    <location>
        <begin position="80"/>
        <end position="97"/>
    </location>
</feature>
<feature type="compositionally biased region" description="Low complexity" evidence="1">
    <location>
        <begin position="187"/>
        <end position="202"/>
    </location>
</feature>
<proteinExistence type="predicted"/>
<name>A0A8H5CV21_9AGAR</name>
<keyword evidence="3" id="KW-1185">Reference proteome</keyword>
<feature type="region of interest" description="Disordered" evidence="1">
    <location>
        <begin position="127"/>
        <end position="158"/>
    </location>
</feature>
<evidence type="ECO:0000313" key="2">
    <source>
        <dbReference type="EMBL" id="KAF5347611.1"/>
    </source>
</evidence>
<evidence type="ECO:0000313" key="3">
    <source>
        <dbReference type="Proteomes" id="UP000559027"/>
    </source>
</evidence>
<reference evidence="2 3" key="1">
    <citation type="journal article" date="2020" name="ISME J.">
        <title>Uncovering the hidden diversity of litter-decomposition mechanisms in mushroom-forming fungi.</title>
        <authorList>
            <person name="Floudas D."/>
            <person name="Bentzer J."/>
            <person name="Ahren D."/>
            <person name="Johansson T."/>
            <person name="Persson P."/>
            <person name="Tunlid A."/>
        </authorList>
    </citation>
    <scope>NUCLEOTIDE SEQUENCE [LARGE SCALE GENOMIC DNA]</scope>
    <source>
        <strain evidence="2 3">CBS 146.42</strain>
    </source>
</reference>
<feature type="compositionally biased region" description="Low complexity" evidence="1">
    <location>
        <begin position="135"/>
        <end position="144"/>
    </location>
</feature>
<comment type="caution">
    <text evidence="2">The sequence shown here is derived from an EMBL/GenBank/DDBJ whole genome shotgun (WGS) entry which is preliminary data.</text>
</comment>
<organism evidence="2 3">
    <name type="scientific">Leucocoprinus leucothites</name>
    <dbReference type="NCBI Taxonomy" id="201217"/>
    <lineage>
        <taxon>Eukaryota</taxon>
        <taxon>Fungi</taxon>
        <taxon>Dikarya</taxon>
        <taxon>Basidiomycota</taxon>
        <taxon>Agaricomycotina</taxon>
        <taxon>Agaricomycetes</taxon>
        <taxon>Agaricomycetidae</taxon>
        <taxon>Agaricales</taxon>
        <taxon>Agaricineae</taxon>
        <taxon>Agaricaceae</taxon>
        <taxon>Leucocoprinus</taxon>
    </lineage>
</organism>
<feature type="region of interest" description="Disordered" evidence="1">
    <location>
        <begin position="234"/>
        <end position="278"/>
    </location>
</feature>
<sequence>MSMSGSFANASHFVISNSTFTHISGNQHNYNFSGQPSASSYDAAARFVLAVDNSKYTTENSSSSQQSEVYIHELRKPTDATAASQASSSTTSSHTQSVGSNFGESRAGSHLAQPSFICHPVAPPLPAQFSRAKTSPPSSVPAPHSSRDGFIQQESDAGIDRLSRTETWLPSRYRVSSPSGEAETEAIPSHSTTSGIGSSSSPAPLRVSTNVRLRAPSQPVSSHQYNCRDDVGAVRSTQAQPPPPPEHHAPPQHPYETQTPSVHSNPKPRPSYDAHRRQMSDSMPYPAWFEENKMVQSPLPPKNQQLESRHLSHPATSRRTYHSCPPANPYTQNFDPHAQLRRESHMLWQESQTWSYYHNDHSSEYQPKHRAASDPSSESHRQCAPLGPCAYNQYAPANSRVSAPATDGGRYIMSAVPPFPSNTYYNAY</sequence>
<evidence type="ECO:0000256" key="1">
    <source>
        <dbReference type="SAM" id="MobiDB-lite"/>
    </source>
</evidence>
<feature type="region of interest" description="Disordered" evidence="1">
    <location>
        <begin position="172"/>
        <end position="205"/>
    </location>
</feature>
<protein>
    <submittedName>
        <fullName evidence="2">Uncharacterized protein</fullName>
    </submittedName>
</protein>
<feature type="region of interest" description="Disordered" evidence="1">
    <location>
        <begin position="297"/>
        <end position="324"/>
    </location>
</feature>
<feature type="region of interest" description="Disordered" evidence="1">
    <location>
        <begin position="77"/>
        <end position="107"/>
    </location>
</feature>
<feature type="compositionally biased region" description="Polar residues" evidence="1">
    <location>
        <begin position="255"/>
        <end position="264"/>
    </location>
</feature>
<dbReference type="AlphaFoldDB" id="A0A8H5CV21"/>